<dbReference type="InterPro" id="IPR001214">
    <property type="entry name" value="SET_dom"/>
</dbReference>
<dbReference type="Proteomes" id="UP001165160">
    <property type="component" value="Unassembled WGS sequence"/>
</dbReference>
<dbReference type="AlphaFoldDB" id="A0A9W7FC53"/>
<keyword evidence="3" id="KW-1185">Reference proteome</keyword>
<protein>
    <recommendedName>
        <fullName evidence="1">SET domain-containing protein</fullName>
    </recommendedName>
</protein>
<dbReference type="Pfam" id="PF00856">
    <property type="entry name" value="SET"/>
    <property type="match status" value="1"/>
</dbReference>
<dbReference type="SUPFAM" id="SSF82199">
    <property type="entry name" value="SET domain"/>
    <property type="match status" value="1"/>
</dbReference>
<organism evidence="2 3">
    <name type="scientific">Triparma verrucosa</name>
    <dbReference type="NCBI Taxonomy" id="1606542"/>
    <lineage>
        <taxon>Eukaryota</taxon>
        <taxon>Sar</taxon>
        <taxon>Stramenopiles</taxon>
        <taxon>Ochrophyta</taxon>
        <taxon>Bolidophyceae</taxon>
        <taxon>Parmales</taxon>
        <taxon>Triparmaceae</taxon>
        <taxon>Triparma</taxon>
    </lineage>
</organism>
<reference evidence="3" key="1">
    <citation type="journal article" date="2023" name="Commun. Biol.">
        <title>Genome analysis of Parmales, the sister group of diatoms, reveals the evolutionary specialization of diatoms from phago-mixotrophs to photoautotrophs.</title>
        <authorList>
            <person name="Ban H."/>
            <person name="Sato S."/>
            <person name="Yoshikawa S."/>
            <person name="Yamada K."/>
            <person name="Nakamura Y."/>
            <person name="Ichinomiya M."/>
            <person name="Sato N."/>
            <person name="Blanc-Mathieu R."/>
            <person name="Endo H."/>
            <person name="Kuwata A."/>
            <person name="Ogata H."/>
        </authorList>
    </citation>
    <scope>NUCLEOTIDE SEQUENCE [LARGE SCALE GENOMIC DNA]</scope>
    <source>
        <strain evidence="3">NIES 3699</strain>
    </source>
</reference>
<dbReference type="InterPro" id="IPR046341">
    <property type="entry name" value="SET_dom_sf"/>
</dbReference>
<sequence length="412" mass="44925">MSLKDLSSSLCFRNANHFRAVQFSLVNFVNPGESVANFDGARWADILPEVKTSSLDNKADRERLMRATASLDLKWALLALPPFSKKESRDLLLRDPCVSIGESSIPNAGLGVFAARDIPALSLVTEYCGKTLVGDEADSLSAIDEQQLIWEEVNKLNLTTQVEHSTAMKEANRKINGFEADDDLLFGTGQGGRRSVLILGKMYDFGDEPGMVGSIVNDGAMIQPLDIESSSAEISKIVSDYQGKAGVRANLALVPKEDGLFLTTTKDVMKGDELFFPYGSSFWLAHRREEMLDELACMMHRGLAETPSGDIDLNQDFAAHVKQTFSNIEVASNSLLHQERMMMGATGGMERAGLQPIPPIVNVPQGEMLAAKMRERIARLTIKVSEPGASIAAGLLNVSPRDAAERMKAKFG</sequence>
<dbReference type="Gene3D" id="2.170.270.10">
    <property type="entry name" value="SET domain"/>
    <property type="match status" value="1"/>
</dbReference>
<evidence type="ECO:0000259" key="1">
    <source>
        <dbReference type="PROSITE" id="PS50280"/>
    </source>
</evidence>
<comment type="caution">
    <text evidence="2">The sequence shown here is derived from an EMBL/GenBank/DDBJ whole genome shotgun (WGS) entry which is preliminary data.</text>
</comment>
<accession>A0A9W7FC53</accession>
<name>A0A9W7FC53_9STRA</name>
<dbReference type="PROSITE" id="PS50280">
    <property type="entry name" value="SET"/>
    <property type="match status" value="1"/>
</dbReference>
<dbReference type="EMBL" id="BRXX01000399">
    <property type="protein sequence ID" value="GMI09446.1"/>
    <property type="molecule type" value="Genomic_DNA"/>
</dbReference>
<evidence type="ECO:0000313" key="3">
    <source>
        <dbReference type="Proteomes" id="UP001165160"/>
    </source>
</evidence>
<gene>
    <name evidence="2" type="ORF">TrVE_jg8820</name>
</gene>
<proteinExistence type="predicted"/>
<feature type="domain" description="SET" evidence="1">
    <location>
        <begin position="96"/>
        <end position="279"/>
    </location>
</feature>
<evidence type="ECO:0000313" key="2">
    <source>
        <dbReference type="EMBL" id="GMI09446.1"/>
    </source>
</evidence>